<dbReference type="Proteomes" id="UP000093561">
    <property type="component" value="Unassembled WGS sequence"/>
</dbReference>
<evidence type="ECO:0000256" key="1">
    <source>
        <dbReference type="SAM" id="MobiDB-lite"/>
    </source>
</evidence>
<reference evidence="3" key="3">
    <citation type="submission" date="2024-02" db="UniProtKB">
        <authorList>
            <consortium name="WormBaseParasite"/>
        </authorList>
    </citation>
    <scope>IDENTIFICATION</scope>
    <source>
        <strain evidence="3">pt0022</strain>
    </source>
</reference>
<feature type="region of interest" description="Disordered" evidence="1">
    <location>
        <begin position="481"/>
        <end position="503"/>
    </location>
</feature>
<evidence type="ECO:0000313" key="3">
    <source>
        <dbReference type="WBParaSite" id="mrna-Wban_10399"/>
    </source>
</evidence>
<sequence length="809" mass="91037">MTYCYSHSVGPLYGGWKDVLSSLLVREKLLFHLKEYDFQQHCNNIGRCLRELRVKRDPSTTDVEIICAPMQIDFLHSGIGAVHSNCIRKIQVRAEECGEYLKVANILSVNKLKQNLESTLEVLAAQNDYVICSINTATDPECSVSSVTQKIICKQFTAIMHTLSNTDIQKLTLNAITSLVASPYIKSKEKIDTINFALQWLKNSTTHSSFLDIVLGSLYVETLPPNQLIALIRRLRRLCQELPNSANVSETESKCKDTEIRSSELYTSYITEINKLPSFEDLIKIYQPIRSEDEQSTNAHAHTFTSPDDISGQRQIPAFPTKHRISQGQQFFQYSNNTANKMNGMAERCVLCPGPESLLEVDKPSEQFHGLSLLKRTRLAAAGTFDQKSDDTMRPHSHSFRDFSSTPNQFLLRQSDTITAASAEERTIGRNAFSSDSLAAIRETQNLFSDKFTGRSQEMTRPCAFEPGISSKFSQTPTLLSNHPGIAEHSQTSAGAGRNSLSPSTETINRNLHGAESITDIANIPKQFYCKRYFTPNLNHYLGGGRAIYNLTERIRQAKDKLYSSGGLQTMNHYAFQEQSFADIRDITNPFSMNYYEKNLSGASRSGPYRTESLADMKAIPDPFSPKGLSTGEQSFGNVHITKKTASIQEHVTQPYARYTPSEIEDINAHPEFVREDQAIGKKALTREEYEELRGILPITDKEQTKSPIINRYELSDDELNDLKNLPDIVDSQYAIGRGIRSEEEIQEIQALPDIHSYSPVSDWKLFSKSNRSISDLANSGIQSAYVAPDMRSQHFDSPVSSEYIMHRL</sequence>
<dbReference type="WBParaSite" id="mrna-Wban_10399">
    <property type="protein sequence ID" value="mrna-Wban_10399"/>
    <property type="gene ID" value="Wban_10399"/>
</dbReference>
<evidence type="ECO:0000313" key="2">
    <source>
        <dbReference type="Proteomes" id="UP000093561"/>
    </source>
</evidence>
<dbReference type="AlphaFoldDB" id="A0AAF5Q5G3"/>
<proteinExistence type="predicted"/>
<reference evidence="2" key="2">
    <citation type="journal article" date="2016" name="Mol. Ecol.">
        <title>Population genomics of the filarial nematode parasite Wuchereria bancrofti from mosquitoes.</title>
        <authorList>
            <person name="Small S.T."/>
            <person name="Reimer L.J."/>
            <person name="Tisch D.J."/>
            <person name="King C.L."/>
            <person name="Christensen B.M."/>
            <person name="Siba P.M."/>
            <person name="Kazura J.W."/>
            <person name="Serre D."/>
            <person name="Zimmerman P.A."/>
        </authorList>
    </citation>
    <scope>NUCLEOTIDE SEQUENCE</scope>
    <source>
        <strain evidence="2">pt0022</strain>
    </source>
</reference>
<protein>
    <submittedName>
        <fullName evidence="3">Uncharacterized protein</fullName>
    </submittedName>
</protein>
<feature type="compositionally biased region" description="Polar residues" evidence="1">
    <location>
        <begin position="489"/>
        <end position="503"/>
    </location>
</feature>
<organism evidence="2 3">
    <name type="scientific">Wuchereria bancrofti</name>
    <dbReference type="NCBI Taxonomy" id="6293"/>
    <lineage>
        <taxon>Eukaryota</taxon>
        <taxon>Metazoa</taxon>
        <taxon>Ecdysozoa</taxon>
        <taxon>Nematoda</taxon>
        <taxon>Chromadorea</taxon>
        <taxon>Rhabditida</taxon>
        <taxon>Spirurina</taxon>
        <taxon>Spiruromorpha</taxon>
        <taxon>Filarioidea</taxon>
        <taxon>Onchocercidae</taxon>
        <taxon>Wuchereria</taxon>
    </lineage>
</organism>
<reference evidence="2" key="1">
    <citation type="submission" date="2015-03" db="EMBL/GenBank/DDBJ databases">
        <title>Wuchereria bancrofti Genome Sequencing Papua New Guinea Strain.</title>
        <authorList>
            <person name="Small S.T."/>
            <person name="Serre D."/>
            <person name="Zimmerman P.A."/>
        </authorList>
    </citation>
    <scope>NUCLEOTIDE SEQUENCE [LARGE SCALE GENOMIC DNA]</scope>
    <source>
        <strain evidence="2">pt0022</strain>
    </source>
</reference>
<accession>A0AAF5Q5G3</accession>
<name>A0AAF5Q5G3_WUCBA</name>